<feature type="transmembrane region" description="Helical" evidence="1">
    <location>
        <begin position="20"/>
        <end position="37"/>
    </location>
</feature>
<evidence type="ECO:0000313" key="2">
    <source>
        <dbReference type="EMBL" id="VEH16191.1"/>
    </source>
</evidence>
<feature type="transmembrane region" description="Helical" evidence="1">
    <location>
        <begin position="104"/>
        <end position="122"/>
    </location>
</feature>
<name>A0A448L8F8_9BACT</name>
<keyword evidence="1" id="KW-0472">Membrane</keyword>
<dbReference type="Proteomes" id="UP000274578">
    <property type="component" value="Chromosome 1"/>
</dbReference>
<evidence type="ECO:0000256" key="1">
    <source>
        <dbReference type="SAM" id="Phobius"/>
    </source>
</evidence>
<dbReference type="GeneID" id="85012979"/>
<protein>
    <submittedName>
        <fullName evidence="2">Uncharacterized protein</fullName>
    </submittedName>
</protein>
<dbReference type="EMBL" id="LR134384">
    <property type="protein sequence ID" value="VEH16191.1"/>
    <property type="molecule type" value="Genomic_DNA"/>
</dbReference>
<reference evidence="2 3" key="1">
    <citation type="submission" date="2018-12" db="EMBL/GenBank/DDBJ databases">
        <authorList>
            <consortium name="Pathogen Informatics"/>
        </authorList>
    </citation>
    <scope>NUCLEOTIDE SEQUENCE [LARGE SCALE GENOMIC DNA]</scope>
    <source>
        <strain evidence="2 3">NCTC13071</strain>
    </source>
</reference>
<gene>
    <name evidence="2" type="ORF">NCTC13071_02214</name>
</gene>
<feature type="transmembrane region" description="Helical" evidence="1">
    <location>
        <begin position="142"/>
        <end position="162"/>
    </location>
</feature>
<organism evidence="2 3">
    <name type="scientific">Segatella oris</name>
    <dbReference type="NCBI Taxonomy" id="28135"/>
    <lineage>
        <taxon>Bacteria</taxon>
        <taxon>Pseudomonadati</taxon>
        <taxon>Bacteroidota</taxon>
        <taxon>Bacteroidia</taxon>
        <taxon>Bacteroidales</taxon>
        <taxon>Prevotellaceae</taxon>
        <taxon>Segatella</taxon>
    </lineage>
</organism>
<keyword evidence="1" id="KW-1133">Transmembrane helix</keyword>
<accession>A0A448L8F8</accession>
<evidence type="ECO:0000313" key="3">
    <source>
        <dbReference type="Proteomes" id="UP000274578"/>
    </source>
</evidence>
<keyword evidence="1" id="KW-0812">Transmembrane</keyword>
<proteinExistence type="predicted"/>
<dbReference type="KEGG" id="poc:NCTC13071_02214"/>
<sequence>MLRLSNIRHWPTERISQRVLYLLITLAAVVFVLFYGIGYDRPFADNPSFNAPLFTDLLLSLMLVLILLAGGLSIWAVVRSVRKLRGSGNGIENNVPAARISRSVILGTIGIVVFSFLVASGREMLVNGRPYGDWFWLKVSDMFIYTSVILLLVTIAAAIYGATKYYRGAKK</sequence>
<dbReference type="RefSeq" id="WP_018919563.1">
    <property type="nucleotide sequence ID" value="NZ_JBHROV010000002.1"/>
</dbReference>
<dbReference type="AlphaFoldDB" id="A0A448L8F8"/>
<feature type="transmembrane region" description="Helical" evidence="1">
    <location>
        <begin position="57"/>
        <end position="78"/>
    </location>
</feature>